<name>A0A410DQY3_9CLOT</name>
<keyword evidence="1" id="KW-0472">Membrane</keyword>
<dbReference type="Proteomes" id="UP000286268">
    <property type="component" value="Chromosome"/>
</dbReference>
<gene>
    <name evidence="2" type="ORF">C1I91_07535</name>
</gene>
<dbReference type="OrthoDB" id="1955744at2"/>
<evidence type="ECO:0000313" key="2">
    <source>
        <dbReference type="EMBL" id="QAA31499.1"/>
    </source>
</evidence>
<reference evidence="2 3" key="1">
    <citation type="submission" date="2018-01" db="EMBL/GenBank/DDBJ databases">
        <title>Genome Sequencing and Assembly of Anaerobacter polyendosporus strain CT4.</title>
        <authorList>
            <person name="Tachaapaikoon C."/>
            <person name="Sutheeworapong S."/>
            <person name="Jenjaroenpun P."/>
            <person name="Wongsurawat T."/>
            <person name="Nookeaw I."/>
            <person name="Cheawchanlertfa P."/>
            <person name="Kosugi A."/>
            <person name="Cheevadhanarak S."/>
            <person name="Ratanakhanokchai K."/>
        </authorList>
    </citation>
    <scope>NUCLEOTIDE SEQUENCE [LARGE SCALE GENOMIC DNA]</scope>
    <source>
        <strain evidence="2 3">CT4</strain>
    </source>
</reference>
<dbReference type="InterPro" id="IPR025470">
    <property type="entry name" value="DUF4321"/>
</dbReference>
<dbReference type="AlphaFoldDB" id="A0A410DQY3"/>
<keyword evidence="1" id="KW-0812">Transmembrane</keyword>
<keyword evidence="3" id="KW-1185">Reference proteome</keyword>
<organism evidence="2 3">
    <name type="scientific">Clostridium manihotivorum</name>
    <dbReference type="NCBI Taxonomy" id="2320868"/>
    <lineage>
        <taxon>Bacteria</taxon>
        <taxon>Bacillati</taxon>
        <taxon>Bacillota</taxon>
        <taxon>Clostridia</taxon>
        <taxon>Eubacteriales</taxon>
        <taxon>Clostridiaceae</taxon>
        <taxon>Clostridium</taxon>
    </lineage>
</organism>
<evidence type="ECO:0000313" key="3">
    <source>
        <dbReference type="Proteomes" id="UP000286268"/>
    </source>
</evidence>
<evidence type="ECO:0000256" key="1">
    <source>
        <dbReference type="SAM" id="Phobius"/>
    </source>
</evidence>
<protein>
    <submittedName>
        <fullName evidence="2">DUF4321 domain-containing protein</fullName>
    </submittedName>
</protein>
<keyword evidence="1" id="KW-1133">Transmembrane helix</keyword>
<sequence>MKSNSKNIGILVLFIFLGLLLGSLIGEILGDKFEALKFLKTSYSIGTPTPVTLDLKVFLLTIGMSIKINVLSIFGVILAIILYKKY</sequence>
<accession>A0A410DQY3</accession>
<dbReference type="Pfam" id="PF14209">
    <property type="entry name" value="DUF4321"/>
    <property type="match status" value="1"/>
</dbReference>
<proteinExistence type="predicted"/>
<dbReference type="RefSeq" id="WP_128212312.1">
    <property type="nucleotide sequence ID" value="NZ_CP025746.1"/>
</dbReference>
<feature type="transmembrane region" description="Helical" evidence="1">
    <location>
        <begin position="57"/>
        <end position="83"/>
    </location>
</feature>
<dbReference type="KEGG" id="cmah:C1I91_07535"/>
<dbReference type="EMBL" id="CP025746">
    <property type="protein sequence ID" value="QAA31499.1"/>
    <property type="molecule type" value="Genomic_DNA"/>
</dbReference>